<reference evidence="3" key="1">
    <citation type="submission" date="2025-08" db="UniProtKB">
        <authorList>
            <consortium name="RefSeq"/>
        </authorList>
    </citation>
    <scope>IDENTIFICATION</scope>
    <source>
        <strain evidence="3">USDA-PBARC FA_bdor</strain>
        <tissue evidence="3">Whole organism</tissue>
    </source>
</reference>
<accession>A0A9R1U158</accession>
<protein>
    <recommendedName>
        <fullName evidence="1">DUF4485 domain-containing protein</fullName>
    </recommendedName>
</protein>
<gene>
    <name evidence="3" type="primary">LOC105267842</name>
</gene>
<dbReference type="GeneID" id="105267842"/>
<proteinExistence type="predicted"/>
<keyword evidence="2" id="KW-1185">Reference proteome</keyword>
<evidence type="ECO:0000259" key="1">
    <source>
        <dbReference type="Pfam" id="PF14846"/>
    </source>
</evidence>
<evidence type="ECO:0000313" key="3">
    <source>
        <dbReference type="RefSeq" id="XP_011305261.1"/>
    </source>
</evidence>
<organism evidence="2 3">
    <name type="scientific">Fopius arisanus</name>
    <dbReference type="NCBI Taxonomy" id="64838"/>
    <lineage>
        <taxon>Eukaryota</taxon>
        <taxon>Metazoa</taxon>
        <taxon>Ecdysozoa</taxon>
        <taxon>Arthropoda</taxon>
        <taxon>Hexapoda</taxon>
        <taxon>Insecta</taxon>
        <taxon>Pterygota</taxon>
        <taxon>Neoptera</taxon>
        <taxon>Endopterygota</taxon>
        <taxon>Hymenoptera</taxon>
        <taxon>Apocrita</taxon>
        <taxon>Ichneumonoidea</taxon>
        <taxon>Braconidae</taxon>
        <taxon>Opiinae</taxon>
        <taxon>Fopius</taxon>
    </lineage>
</organism>
<evidence type="ECO:0000313" key="2">
    <source>
        <dbReference type="Proteomes" id="UP000694866"/>
    </source>
</evidence>
<sequence>MTRVYKEEFRNSLVEIASHVVHIASPHDRVRIVEWCRRLAGISSDNINDAKKRNDYIQLLKIMVRGGQLRGIFRRSLPGEKIPPLGEAIGINLIEEVSKDLPRPGPIAPVISKKTLDGTAYIAINKIHDKGLLCYMAVTPDGTIDDSEDDDNSPIAVAKK</sequence>
<dbReference type="AlphaFoldDB" id="A0A9R1U158"/>
<dbReference type="OrthoDB" id="6572380at2759"/>
<feature type="domain" description="DUF4485" evidence="1">
    <location>
        <begin position="6"/>
        <end position="87"/>
    </location>
</feature>
<dbReference type="Proteomes" id="UP000694866">
    <property type="component" value="Unplaced"/>
</dbReference>
<dbReference type="KEGG" id="fas:105267842"/>
<dbReference type="InterPro" id="IPR027831">
    <property type="entry name" value="DUF4485"/>
</dbReference>
<dbReference type="Pfam" id="PF14846">
    <property type="entry name" value="DUF4485"/>
    <property type="match status" value="1"/>
</dbReference>
<name>A0A9R1U158_9HYME</name>
<dbReference type="RefSeq" id="XP_011305261.1">
    <property type="nucleotide sequence ID" value="XM_011306959.1"/>
</dbReference>